<dbReference type="OMA" id="NGGDITH"/>
<keyword evidence="2" id="KW-1185">Reference proteome</keyword>
<proteinExistence type="predicted"/>
<reference evidence="1 2" key="1">
    <citation type="journal article" date="2010" name="Science">
        <title>Genomic comparison of the ants Camponotus floridanus and Harpegnathos saltator.</title>
        <authorList>
            <person name="Bonasio R."/>
            <person name="Zhang G."/>
            <person name="Ye C."/>
            <person name="Mutti N.S."/>
            <person name="Fang X."/>
            <person name="Qin N."/>
            <person name="Donahue G."/>
            <person name="Yang P."/>
            <person name="Li Q."/>
            <person name="Li C."/>
            <person name="Zhang P."/>
            <person name="Huang Z."/>
            <person name="Berger S.L."/>
            <person name="Reinberg D."/>
            <person name="Wang J."/>
            <person name="Liebig J."/>
        </authorList>
    </citation>
    <scope>NUCLEOTIDE SEQUENCE [LARGE SCALE GENOMIC DNA]</scope>
    <source>
        <strain evidence="2">C129</strain>
    </source>
</reference>
<dbReference type="OrthoDB" id="7578441at2759"/>
<accession>E1ZWZ5</accession>
<name>E1ZWZ5_CAMFO</name>
<organism evidence="2">
    <name type="scientific">Camponotus floridanus</name>
    <name type="common">Florida carpenter ant</name>
    <dbReference type="NCBI Taxonomy" id="104421"/>
    <lineage>
        <taxon>Eukaryota</taxon>
        <taxon>Metazoa</taxon>
        <taxon>Ecdysozoa</taxon>
        <taxon>Arthropoda</taxon>
        <taxon>Hexapoda</taxon>
        <taxon>Insecta</taxon>
        <taxon>Pterygota</taxon>
        <taxon>Neoptera</taxon>
        <taxon>Endopterygota</taxon>
        <taxon>Hymenoptera</taxon>
        <taxon>Apocrita</taxon>
        <taxon>Aculeata</taxon>
        <taxon>Formicoidea</taxon>
        <taxon>Formicidae</taxon>
        <taxon>Formicinae</taxon>
        <taxon>Camponotus</taxon>
    </lineage>
</organism>
<dbReference type="AlphaFoldDB" id="E1ZWZ5"/>
<dbReference type="InParanoid" id="E1ZWZ5"/>
<evidence type="ECO:0000313" key="2">
    <source>
        <dbReference type="Proteomes" id="UP000000311"/>
    </source>
</evidence>
<evidence type="ECO:0000313" key="1">
    <source>
        <dbReference type="EMBL" id="EFN74296.1"/>
    </source>
</evidence>
<dbReference type="Proteomes" id="UP000000311">
    <property type="component" value="Unassembled WGS sequence"/>
</dbReference>
<gene>
    <name evidence="1" type="ORF">EAG_02787</name>
</gene>
<dbReference type="EMBL" id="GL434917">
    <property type="protein sequence ID" value="EFN74296.1"/>
    <property type="molecule type" value="Genomic_DNA"/>
</dbReference>
<protein>
    <submittedName>
        <fullName evidence="1">Uncharacterized protein</fullName>
    </submittedName>
</protein>
<sequence>MTATTVTGDIAPPIFVDLQGFVVNERFVTKEMAILANGRDLTHHVFRAPMLWNLLTHAKQIVRDAIYCASRDLESNAAVTIYVKGREKKKWLTDIAGEVAEQRNLTIETIDVDYEDIGPLRTLATIRIYRCGYHSKNCALENVCKLHNWWLERRDQLRDI</sequence>